<sequence length="66" mass="7063">MCGIDEGDWTHNRGSFKIERVHAAKVLAMSLSSCRKGASQWVLCGGGIVLATLRGLACTEEEVEAL</sequence>
<reference evidence="2" key="1">
    <citation type="submission" date="2013-01" db="EMBL/GenBank/DDBJ databases">
        <title>Draft Genome Sequence of a Mulberry Tree, Morus notabilis C.K. Schneid.</title>
        <authorList>
            <person name="He N."/>
            <person name="Zhao S."/>
        </authorList>
    </citation>
    <scope>NUCLEOTIDE SEQUENCE</scope>
</reference>
<evidence type="ECO:0000313" key="1">
    <source>
        <dbReference type="EMBL" id="EXC34536.1"/>
    </source>
</evidence>
<protein>
    <submittedName>
        <fullName evidence="1">Uncharacterized protein</fullName>
    </submittedName>
</protein>
<name>W9SJA2_9ROSA</name>
<gene>
    <name evidence="1" type="ORF">L484_019135</name>
</gene>
<dbReference type="Proteomes" id="UP000030645">
    <property type="component" value="Unassembled WGS sequence"/>
</dbReference>
<evidence type="ECO:0000313" key="2">
    <source>
        <dbReference type="Proteomes" id="UP000030645"/>
    </source>
</evidence>
<organism evidence="1 2">
    <name type="scientific">Morus notabilis</name>
    <dbReference type="NCBI Taxonomy" id="981085"/>
    <lineage>
        <taxon>Eukaryota</taxon>
        <taxon>Viridiplantae</taxon>
        <taxon>Streptophyta</taxon>
        <taxon>Embryophyta</taxon>
        <taxon>Tracheophyta</taxon>
        <taxon>Spermatophyta</taxon>
        <taxon>Magnoliopsida</taxon>
        <taxon>eudicotyledons</taxon>
        <taxon>Gunneridae</taxon>
        <taxon>Pentapetalae</taxon>
        <taxon>rosids</taxon>
        <taxon>fabids</taxon>
        <taxon>Rosales</taxon>
        <taxon>Moraceae</taxon>
        <taxon>Moreae</taxon>
        <taxon>Morus</taxon>
    </lineage>
</organism>
<dbReference type="EMBL" id="KE346350">
    <property type="protein sequence ID" value="EXC34536.1"/>
    <property type="molecule type" value="Genomic_DNA"/>
</dbReference>
<dbReference type="AlphaFoldDB" id="W9SJA2"/>
<accession>W9SJA2</accession>
<keyword evidence="2" id="KW-1185">Reference proteome</keyword>
<proteinExistence type="predicted"/>